<name>E3N938_CAERE</name>
<accession>E3N938</accession>
<dbReference type="EMBL" id="DS268561">
    <property type="protein sequence ID" value="EFO90101.1"/>
    <property type="molecule type" value="Genomic_DNA"/>
</dbReference>
<feature type="compositionally biased region" description="Polar residues" evidence="1">
    <location>
        <begin position="7"/>
        <end position="17"/>
    </location>
</feature>
<protein>
    <submittedName>
        <fullName evidence="2">Uncharacterized protein</fullName>
    </submittedName>
</protein>
<feature type="compositionally biased region" description="Basic and acidic residues" evidence="1">
    <location>
        <begin position="19"/>
        <end position="34"/>
    </location>
</feature>
<evidence type="ECO:0000313" key="3">
    <source>
        <dbReference type="Proteomes" id="UP000008281"/>
    </source>
</evidence>
<evidence type="ECO:0000256" key="1">
    <source>
        <dbReference type="SAM" id="MobiDB-lite"/>
    </source>
</evidence>
<dbReference type="HOGENOM" id="CLU_2123352_0_0_1"/>
<keyword evidence="3" id="KW-1185">Reference proteome</keyword>
<dbReference type="AlphaFoldDB" id="E3N938"/>
<feature type="region of interest" description="Disordered" evidence="1">
    <location>
        <begin position="1"/>
        <end position="67"/>
    </location>
</feature>
<feature type="compositionally biased region" description="Basic residues" evidence="1">
    <location>
        <begin position="35"/>
        <end position="50"/>
    </location>
</feature>
<gene>
    <name evidence="2" type="ORF">CRE_20945</name>
</gene>
<proteinExistence type="predicted"/>
<evidence type="ECO:0000313" key="2">
    <source>
        <dbReference type="EMBL" id="EFO90101.1"/>
    </source>
</evidence>
<feature type="region of interest" description="Disordered" evidence="1">
    <location>
        <begin position="92"/>
        <end position="114"/>
    </location>
</feature>
<sequence length="114" mass="13393">MKRKYKPSTSPNQNQDGFSEEKKTKRDTKPDRIVSRQRLKHGKGPQRKMKLRDFERSETFPTPEEEEFFTENVITSNEPHFRRHNNQFLIADTQGLGMSSENKRAPLKSAKNSK</sequence>
<dbReference type="Proteomes" id="UP000008281">
    <property type="component" value="Unassembled WGS sequence"/>
</dbReference>
<dbReference type="InParanoid" id="E3N938"/>
<reference evidence="2" key="1">
    <citation type="submission" date="2007-07" db="EMBL/GenBank/DDBJ databases">
        <title>PCAP assembly of the Caenorhabditis remanei genome.</title>
        <authorList>
            <consortium name="The Caenorhabditis remanei Sequencing Consortium"/>
            <person name="Wilson R.K."/>
        </authorList>
    </citation>
    <scope>NUCLEOTIDE SEQUENCE [LARGE SCALE GENOMIC DNA]</scope>
    <source>
        <strain evidence="2">PB4641</strain>
    </source>
</reference>
<organism evidence="3">
    <name type="scientific">Caenorhabditis remanei</name>
    <name type="common">Caenorhabditis vulgaris</name>
    <dbReference type="NCBI Taxonomy" id="31234"/>
    <lineage>
        <taxon>Eukaryota</taxon>
        <taxon>Metazoa</taxon>
        <taxon>Ecdysozoa</taxon>
        <taxon>Nematoda</taxon>
        <taxon>Chromadorea</taxon>
        <taxon>Rhabditida</taxon>
        <taxon>Rhabditina</taxon>
        <taxon>Rhabditomorpha</taxon>
        <taxon>Rhabditoidea</taxon>
        <taxon>Rhabditidae</taxon>
        <taxon>Peloderinae</taxon>
        <taxon>Caenorhabditis</taxon>
    </lineage>
</organism>